<comment type="similarity">
    <text evidence="1">Belongs to the pseudouridine synthase Pus10 family.</text>
</comment>
<feature type="domain" description="Pus10-like C-terminal" evidence="5">
    <location>
        <begin position="1"/>
        <end position="189"/>
    </location>
</feature>
<comment type="caution">
    <text evidence="6">The sequence shown here is derived from an EMBL/GenBank/DDBJ whole genome shotgun (WGS) entry which is preliminary data.</text>
</comment>
<dbReference type="Gene3D" id="3.30.70.3190">
    <property type="match status" value="1"/>
</dbReference>
<proteinExistence type="inferred from homology"/>
<organism evidence="6 7">
    <name type="scientific">Tetraparma gracilis</name>
    <dbReference type="NCBI Taxonomy" id="2962635"/>
    <lineage>
        <taxon>Eukaryota</taxon>
        <taxon>Sar</taxon>
        <taxon>Stramenopiles</taxon>
        <taxon>Ochrophyta</taxon>
        <taxon>Bolidophyceae</taxon>
        <taxon>Parmales</taxon>
        <taxon>Triparmaceae</taxon>
        <taxon>Tetraparma</taxon>
    </lineage>
</organism>
<evidence type="ECO:0000256" key="1">
    <source>
        <dbReference type="ARBA" id="ARBA00009652"/>
    </source>
</evidence>
<evidence type="ECO:0000313" key="6">
    <source>
        <dbReference type="EMBL" id="GMI32115.1"/>
    </source>
</evidence>
<dbReference type="InterPro" id="IPR020103">
    <property type="entry name" value="PsdUridine_synth_cat_dom_sf"/>
</dbReference>
<dbReference type="PANTHER" id="PTHR21568:SF0">
    <property type="entry name" value="TRNA PSEUDOURIDINE SYNTHASE PUS10"/>
    <property type="match status" value="1"/>
</dbReference>
<evidence type="ECO:0000313" key="7">
    <source>
        <dbReference type="Proteomes" id="UP001165060"/>
    </source>
</evidence>
<evidence type="ECO:0000259" key="5">
    <source>
        <dbReference type="Pfam" id="PF21238"/>
    </source>
</evidence>
<reference evidence="6 7" key="1">
    <citation type="journal article" date="2023" name="Commun. Biol.">
        <title>Genome analysis of Parmales, the sister group of diatoms, reveals the evolutionary specialization of diatoms from phago-mixotrophs to photoautotrophs.</title>
        <authorList>
            <person name="Ban H."/>
            <person name="Sato S."/>
            <person name="Yoshikawa S."/>
            <person name="Yamada K."/>
            <person name="Nakamura Y."/>
            <person name="Ichinomiya M."/>
            <person name="Sato N."/>
            <person name="Blanc-Mathieu R."/>
            <person name="Endo H."/>
            <person name="Kuwata A."/>
            <person name="Ogata H."/>
        </authorList>
    </citation>
    <scope>NUCLEOTIDE SEQUENCE [LARGE SCALE GENOMIC DNA]</scope>
</reference>
<dbReference type="InterPro" id="IPR048741">
    <property type="entry name" value="Pus10-like_C"/>
</dbReference>
<dbReference type="SUPFAM" id="SSF55120">
    <property type="entry name" value="Pseudouridine synthase"/>
    <property type="match status" value="1"/>
</dbReference>
<dbReference type="EMBL" id="BRYB01000536">
    <property type="protein sequence ID" value="GMI32115.1"/>
    <property type="molecule type" value="Genomic_DNA"/>
</dbReference>
<evidence type="ECO:0000256" key="2">
    <source>
        <dbReference type="ARBA" id="ARBA00012787"/>
    </source>
</evidence>
<keyword evidence="4" id="KW-0413">Isomerase</keyword>
<dbReference type="PANTHER" id="PTHR21568">
    <property type="entry name" value="TRNA PSEUDOURIDINE SYNTHASE PUS10"/>
    <property type="match status" value="1"/>
</dbReference>
<keyword evidence="7" id="KW-1185">Reference proteome</keyword>
<gene>
    <name evidence="6" type="ORF">TeGR_g14978</name>
</gene>
<evidence type="ECO:0000256" key="4">
    <source>
        <dbReference type="ARBA" id="ARBA00023235"/>
    </source>
</evidence>
<evidence type="ECO:0000256" key="3">
    <source>
        <dbReference type="ARBA" id="ARBA00022694"/>
    </source>
</evidence>
<feature type="non-terminal residue" evidence="6">
    <location>
        <position position="1"/>
    </location>
</feature>
<dbReference type="Pfam" id="PF21238">
    <property type="entry name" value="Pus10_C"/>
    <property type="match status" value="1"/>
</dbReference>
<dbReference type="Proteomes" id="UP001165060">
    <property type="component" value="Unassembled WGS sequence"/>
</dbReference>
<dbReference type="InterPro" id="IPR039894">
    <property type="entry name" value="Pus10-like"/>
</dbReference>
<dbReference type="Gene3D" id="3.30.70.2510">
    <property type="match status" value="1"/>
</dbReference>
<sequence>FHSSGREDADVRMLDSAAPGRPFCLECTDMKYAVTPEMLRAAEAELSGAPNGVSVSGLRLACREDFSGLQKATEGKVKHYACVCWSEARLESQAHLDRLGLADASPTDILQRTPLRVLHRRPLLDRPRRVLYLRAEYLNPHWFTLHLATTAGTYVKEFVTGDLGRTRPSVASMVGGRCDILQLDCVGIDA</sequence>
<keyword evidence="3" id="KW-0819">tRNA processing</keyword>
<name>A0ABQ6MTI1_9STRA</name>
<protein>
    <recommendedName>
        <fullName evidence="2">tRNA pseudouridine(55) synthase</fullName>
        <ecNumber evidence="2">5.4.99.25</ecNumber>
    </recommendedName>
</protein>
<accession>A0ABQ6MTI1</accession>
<dbReference type="EC" id="5.4.99.25" evidence="2"/>